<sequence>MPHRIALRKDVVDGVGKKDNQGKPPDAGAGVFDNLGQQRQSEDVDGVI</sequence>
<evidence type="ECO:0000313" key="2">
    <source>
        <dbReference type="EMBL" id="MPN64801.1"/>
    </source>
</evidence>
<name>A0A645JMF0_9ZZZZ</name>
<accession>A0A645JMF0</accession>
<feature type="compositionally biased region" description="Basic and acidic residues" evidence="1">
    <location>
        <begin position="7"/>
        <end position="21"/>
    </location>
</feature>
<organism evidence="2">
    <name type="scientific">bioreactor metagenome</name>
    <dbReference type="NCBI Taxonomy" id="1076179"/>
    <lineage>
        <taxon>unclassified sequences</taxon>
        <taxon>metagenomes</taxon>
        <taxon>ecological metagenomes</taxon>
    </lineage>
</organism>
<reference evidence="2" key="1">
    <citation type="submission" date="2019-08" db="EMBL/GenBank/DDBJ databases">
        <authorList>
            <person name="Kucharzyk K."/>
            <person name="Murdoch R.W."/>
            <person name="Higgins S."/>
            <person name="Loffler F."/>
        </authorList>
    </citation>
    <scope>NUCLEOTIDE SEQUENCE</scope>
</reference>
<gene>
    <name evidence="2" type="ORF">SDC9_212578</name>
</gene>
<proteinExistence type="predicted"/>
<evidence type="ECO:0000256" key="1">
    <source>
        <dbReference type="SAM" id="MobiDB-lite"/>
    </source>
</evidence>
<comment type="caution">
    <text evidence="2">The sequence shown here is derived from an EMBL/GenBank/DDBJ whole genome shotgun (WGS) entry which is preliminary data.</text>
</comment>
<dbReference type="EMBL" id="VSSQ01146205">
    <property type="protein sequence ID" value="MPN64801.1"/>
    <property type="molecule type" value="Genomic_DNA"/>
</dbReference>
<feature type="region of interest" description="Disordered" evidence="1">
    <location>
        <begin position="1"/>
        <end position="48"/>
    </location>
</feature>
<protein>
    <submittedName>
        <fullName evidence="2">Uncharacterized protein</fullName>
    </submittedName>
</protein>
<dbReference type="AlphaFoldDB" id="A0A645JMF0"/>